<dbReference type="GeneID" id="40318469"/>
<accession>A0A422PIU5</accession>
<dbReference type="EMBL" id="MKKU01000256">
    <property type="protein sequence ID" value="RNF17626.1"/>
    <property type="molecule type" value="Genomic_DNA"/>
</dbReference>
<evidence type="ECO:0000313" key="2">
    <source>
        <dbReference type="Proteomes" id="UP000284403"/>
    </source>
</evidence>
<sequence>MSIVASFVSECAQNGRWIRGLLALQGSLNSKEMDVSRARIQLATTILDKQWCTALALVRPSDISYVDELCRFIYDCSRSACVPSDVFVGVVKTFLQAAEERNEKQNQLFLSAIKWTSWNQALQFFTMLKDPKRKSIQELSDWLRLSHIFGSNDKRRAINTILTQLHSPYSNQPNVKSQTKHNLQRVIPFPPAMGHEEKCGLANALNSIKLTEYLSMTSAMRIANAALRGENVSWKLAISLVSKHRVVKDSNELFAKMVGVCCPQNWLVALEYFQLEGKTALWLASRQSWQAGLILLQSTLLPGREAYDILSRCGTPNTESRKLITLSGASKRMPTPSKRAIASMLANGYLIEELQLSAFSKVCQRTGDWESALLLFNRMGTDEFQRRAILTLLESCPNITAEQVLRLVSARHPASASTASMMIKHANSWMQALSIMRHVMARGTRCNPQMLSAFIDVNPPPSVLSPVLKKLKHATNEGIRRRLKSLKNDGLSW</sequence>
<proteinExistence type="predicted"/>
<protein>
    <submittedName>
        <fullName evidence="1">Uncharacterized protein</fullName>
    </submittedName>
</protein>
<comment type="caution">
    <text evidence="1">The sequence shown here is derived from an EMBL/GenBank/DDBJ whole genome shotgun (WGS) entry which is preliminary data.</text>
</comment>
<dbReference type="RefSeq" id="XP_029228218.1">
    <property type="nucleotide sequence ID" value="XM_029371763.1"/>
</dbReference>
<keyword evidence="2" id="KW-1185">Reference proteome</keyword>
<gene>
    <name evidence="1" type="ORF">Tco025E_04858</name>
</gene>
<dbReference type="AlphaFoldDB" id="A0A422PIU5"/>
<name>A0A422PIU5_9TRYP</name>
<dbReference type="OrthoDB" id="272656at2759"/>
<organism evidence="1 2">
    <name type="scientific">Trypanosoma conorhini</name>
    <dbReference type="NCBI Taxonomy" id="83891"/>
    <lineage>
        <taxon>Eukaryota</taxon>
        <taxon>Discoba</taxon>
        <taxon>Euglenozoa</taxon>
        <taxon>Kinetoplastea</taxon>
        <taxon>Metakinetoplastina</taxon>
        <taxon>Trypanosomatida</taxon>
        <taxon>Trypanosomatidae</taxon>
        <taxon>Trypanosoma</taxon>
    </lineage>
</organism>
<dbReference type="Proteomes" id="UP000284403">
    <property type="component" value="Unassembled WGS sequence"/>
</dbReference>
<evidence type="ECO:0000313" key="1">
    <source>
        <dbReference type="EMBL" id="RNF17626.1"/>
    </source>
</evidence>
<reference evidence="1 2" key="1">
    <citation type="journal article" date="2018" name="BMC Genomics">
        <title>Genomic comparison of Trypanosoma conorhini and Trypanosoma rangeli to Trypanosoma cruzi strains of high and low virulence.</title>
        <authorList>
            <person name="Bradwell K.R."/>
            <person name="Koparde V.N."/>
            <person name="Matveyev A.V."/>
            <person name="Serrano M.G."/>
            <person name="Alves J.M."/>
            <person name="Parikh H."/>
            <person name="Huang B."/>
            <person name="Lee V."/>
            <person name="Espinosa-Alvarez O."/>
            <person name="Ortiz P.A."/>
            <person name="Costa-Martins A.G."/>
            <person name="Teixeira M.M."/>
            <person name="Buck G.A."/>
        </authorList>
    </citation>
    <scope>NUCLEOTIDE SEQUENCE [LARGE SCALE GENOMIC DNA]</scope>
    <source>
        <strain evidence="1 2">025E</strain>
    </source>
</reference>